<feature type="domain" description="R13L1/DRL21-like LRR repeat region" evidence="1">
    <location>
        <begin position="1"/>
        <end position="123"/>
    </location>
</feature>
<name>A0AAD8WXX7_LOLMU</name>
<dbReference type="PANTHER" id="PTHR47186:SF41">
    <property type="entry name" value="OS12G0131701 PROTEIN"/>
    <property type="match status" value="1"/>
</dbReference>
<sequence length="545" mass="61879">MRELEHLKALRHLYVHGLENVNAREATLAKLGEKKNLIMLSLTWLSGQLEADAEERVLNNLEPHMNLVELNIEGYNGMRSPCWMEIPMLTNLTYISLSCCNNWQHLPPLGRLRSLKYLYLQDMKAVKRIEDSFYGHEGVFAFPSLKLLLLKRLPSLEEWVEAEGMIMFPRLVELCIGQCRALRKIPALPPSLAYLEIHDVGLSTLPATYHSSEPTVPQKPLRSRLQIVWCSNLVTLGQEYCFLCLEELDIQYCENLLHLPMDRLQAPSLLKKLTVVGCPKLMAPQADISLPSSIREFYVDPCGAYETCLLTSLRSLTSLTTLCLANCVMTALPSADIFRSLAAVQHLTIVRCNELASLGGIEELASLTELAVCACDKLLGIRPQEMFQASDPNQITVVYHSHLGRLQKLTISDPYVLQLEPLRIVNSVGCLNITSSFRCLPDEWLMQNCNHLKRLGVHDASRLEFLPSIMARLTSLETLEFKRAILIQSLPELPASLRVLHFLGCHPVLKQRCRKRRGHDWHKIAHIPVVRIEQDSPSSWTWHSY</sequence>
<dbReference type="Gene3D" id="3.80.10.10">
    <property type="entry name" value="Ribonuclease Inhibitor"/>
    <property type="match status" value="2"/>
</dbReference>
<dbReference type="Pfam" id="PF25019">
    <property type="entry name" value="LRR_R13L1-DRL21"/>
    <property type="match status" value="1"/>
</dbReference>
<comment type="caution">
    <text evidence="2">The sequence shown here is derived from an EMBL/GenBank/DDBJ whole genome shotgun (WGS) entry which is preliminary data.</text>
</comment>
<gene>
    <name evidence="2" type="ORF">QYE76_043454</name>
</gene>
<evidence type="ECO:0000313" key="3">
    <source>
        <dbReference type="Proteomes" id="UP001231189"/>
    </source>
</evidence>
<proteinExistence type="predicted"/>
<evidence type="ECO:0000313" key="2">
    <source>
        <dbReference type="EMBL" id="KAK1682606.1"/>
    </source>
</evidence>
<dbReference type="Proteomes" id="UP001231189">
    <property type="component" value="Unassembled WGS sequence"/>
</dbReference>
<dbReference type="InterPro" id="IPR032675">
    <property type="entry name" value="LRR_dom_sf"/>
</dbReference>
<dbReference type="InterPro" id="IPR056789">
    <property type="entry name" value="LRR_R13L1-DRL21"/>
</dbReference>
<accession>A0AAD8WXX7</accession>
<dbReference type="EMBL" id="JAUUTY010000002">
    <property type="protein sequence ID" value="KAK1682606.1"/>
    <property type="molecule type" value="Genomic_DNA"/>
</dbReference>
<dbReference type="AlphaFoldDB" id="A0AAD8WXX7"/>
<evidence type="ECO:0000259" key="1">
    <source>
        <dbReference type="Pfam" id="PF25019"/>
    </source>
</evidence>
<reference evidence="2" key="1">
    <citation type="submission" date="2023-07" db="EMBL/GenBank/DDBJ databases">
        <title>A chromosome-level genome assembly of Lolium multiflorum.</title>
        <authorList>
            <person name="Chen Y."/>
            <person name="Copetti D."/>
            <person name="Kolliker R."/>
            <person name="Studer B."/>
        </authorList>
    </citation>
    <scope>NUCLEOTIDE SEQUENCE</scope>
    <source>
        <strain evidence="2">02402/16</strain>
        <tissue evidence="2">Leaf</tissue>
    </source>
</reference>
<protein>
    <recommendedName>
        <fullName evidence="1">R13L1/DRL21-like LRR repeat region domain-containing protein</fullName>
    </recommendedName>
</protein>
<dbReference type="PANTHER" id="PTHR47186">
    <property type="entry name" value="LEUCINE-RICH REPEAT-CONTAINING PROTEIN 57"/>
    <property type="match status" value="1"/>
</dbReference>
<organism evidence="2 3">
    <name type="scientific">Lolium multiflorum</name>
    <name type="common">Italian ryegrass</name>
    <name type="synonym">Lolium perenne subsp. multiflorum</name>
    <dbReference type="NCBI Taxonomy" id="4521"/>
    <lineage>
        <taxon>Eukaryota</taxon>
        <taxon>Viridiplantae</taxon>
        <taxon>Streptophyta</taxon>
        <taxon>Embryophyta</taxon>
        <taxon>Tracheophyta</taxon>
        <taxon>Spermatophyta</taxon>
        <taxon>Magnoliopsida</taxon>
        <taxon>Liliopsida</taxon>
        <taxon>Poales</taxon>
        <taxon>Poaceae</taxon>
        <taxon>BOP clade</taxon>
        <taxon>Pooideae</taxon>
        <taxon>Poodae</taxon>
        <taxon>Poeae</taxon>
        <taxon>Poeae Chloroplast Group 2 (Poeae type)</taxon>
        <taxon>Loliodinae</taxon>
        <taxon>Loliinae</taxon>
        <taxon>Lolium</taxon>
    </lineage>
</organism>
<keyword evidence="3" id="KW-1185">Reference proteome</keyword>
<dbReference type="SUPFAM" id="SSF52058">
    <property type="entry name" value="L domain-like"/>
    <property type="match status" value="2"/>
</dbReference>